<dbReference type="GO" id="GO:0003887">
    <property type="term" value="F:DNA-directed DNA polymerase activity"/>
    <property type="evidence" value="ECO:0007669"/>
    <property type="project" value="UniProtKB-KW"/>
</dbReference>
<dbReference type="PIRSF" id="PIRSF005047">
    <property type="entry name" value="UCP005047_YshC"/>
    <property type="match status" value="1"/>
</dbReference>
<evidence type="ECO:0000256" key="15">
    <source>
        <dbReference type="ARBA" id="ARBA00023204"/>
    </source>
</evidence>
<comment type="catalytic activity">
    <reaction evidence="19">
        <text>a 5'-end 2'-deoxyribose-2'-deoxyribonucleotide-DNA = (2E,4S)-4-hydroxypenten-2-al-5-phosphate + a 5'-end 5'-phospho-2'-deoxyribonucleoside-DNA + H(+)</text>
        <dbReference type="Rhea" id="RHEA:76255"/>
        <dbReference type="Rhea" id="RHEA-COMP:13180"/>
        <dbReference type="Rhea" id="RHEA-COMP:18657"/>
        <dbReference type="ChEBI" id="CHEBI:15378"/>
        <dbReference type="ChEBI" id="CHEBI:136412"/>
        <dbReference type="ChEBI" id="CHEBI:195194"/>
        <dbReference type="ChEBI" id="CHEBI:195195"/>
    </reaction>
</comment>
<dbReference type="Gene3D" id="3.30.460.10">
    <property type="entry name" value="Beta Polymerase, domain 2"/>
    <property type="match status" value="1"/>
</dbReference>
<dbReference type="InterPro" id="IPR004013">
    <property type="entry name" value="PHP_dom"/>
</dbReference>
<dbReference type="InterPro" id="IPR010996">
    <property type="entry name" value="HHH_MUS81"/>
</dbReference>
<dbReference type="PANTHER" id="PTHR36928">
    <property type="entry name" value="PHOSPHATASE YCDX-RELATED"/>
    <property type="match status" value="1"/>
</dbReference>
<comment type="function">
    <text evidence="20">Repair polymerase that plays a key role in base-excision repair. During this process, the damaged base is excised by specific DNA glycosylases, the DNA backbone is nicked at the abasic site by an apurinic/apyrimidic (AP) endonuclease, and POLB removes 5'-deoxyribose-phosphate from the preincised AP site acting as a 5'-deoxyribose-phosphate lyase (5'-dRP lyase); through its DNA polymerase activity, it adds one nucleotide to the 3' end of the arising single-nucleotide gap. Conducts 'gap-filling' DNA synthesis in a stepwise distributive fashion rather than in a processive fashion as for other DNA polymerases. It is also able to cleave sugar-phosphate bonds 3' to an intact AP site, acting as an AP lyase.</text>
</comment>
<evidence type="ECO:0000256" key="19">
    <source>
        <dbReference type="ARBA" id="ARBA00044678"/>
    </source>
</evidence>
<evidence type="ECO:0000256" key="9">
    <source>
        <dbReference type="ARBA" id="ARBA00022695"/>
    </source>
</evidence>
<evidence type="ECO:0000256" key="21">
    <source>
        <dbReference type="ARBA" id="ARBA00049244"/>
    </source>
</evidence>
<dbReference type="InterPro" id="IPR029398">
    <property type="entry name" value="PolB_thumb"/>
</dbReference>
<dbReference type="InterPro" id="IPR002008">
    <property type="entry name" value="DNA_pol_X_beta-like"/>
</dbReference>
<evidence type="ECO:0000256" key="8">
    <source>
        <dbReference type="ARBA" id="ARBA00022679"/>
    </source>
</evidence>
<evidence type="ECO:0000256" key="1">
    <source>
        <dbReference type="ARBA" id="ARBA00001946"/>
    </source>
</evidence>
<dbReference type="EC" id="2.7.7.7" evidence="3"/>
<name>A0A7G9YYC0_9EURY</name>
<dbReference type="Pfam" id="PF14520">
    <property type="entry name" value="HHH_5"/>
    <property type="match status" value="1"/>
</dbReference>
<keyword evidence="12" id="KW-0832">Ubl conjugation</keyword>
<keyword evidence="14" id="KW-0915">Sodium</keyword>
<dbReference type="FunFam" id="3.20.20.140:FF:000047">
    <property type="entry name" value="PHP domain-containing protein"/>
    <property type="match status" value="1"/>
</dbReference>
<dbReference type="Pfam" id="PF14791">
    <property type="entry name" value="DNA_pol_B_thumb"/>
    <property type="match status" value="1"/>
</dbReference>
<dbReference type="PANTHER" id="PTHR36928:SF1">
    <property type="entry name" value="PHOSPHATASE YCDX-RELATED"/>
    <property type="match status" value="1"/>
</dbReference>
<evidence type="ECO:0000256" key="14">
    <source>
        <dbReference type="ARBA" id="ARBA00023053"/>
    </source>
</evidence>
<dbReference type="Gene3D" id="1.10.150.110">
    <property type="entry name" value="DNA polymerase beta, N-terminal domain-like"/>
    <property type="match status" value="1"/>
</dbReference>
<keyword evidence="9" id="KW-0548">Nucleotidyltransferase</keyword>
<keyword evidence="8" id="KW-0808">Transferase</keyword>
<keyword evidence="6" id="KW-0488">Methylation</keyword>
<evidence type="ECO:0000256" key="17">
    <source>
        <dbReference type="ARBA" id="ARBA00035726"/>
    </source>
</evidence>
<dbReference type="AlphaFoldDB" id="A0A7G9YYC0"/>
<dbReference type="GO" id="GO:0042578">
    <property type="term" value="F:phosphoric ester hydrolase activity"/>
    <property type="evidence" value="ECO:0007669"/>
    <property type="project" value="TreeGrafter"/>
</dbReference>
<dbReference type="SUPFAM" id="SSF47802">
    <property type="entry name" value="DNA polymerase beta, N-terminal domain-like"/>
    <property type="match status" value="1"/>
</dbReference>
<keyword evidence="13" id="KW-0239">DNA-directed DNA polymerase</keyword>
<dbReference type="SMART" id="SM00278">
    <property type="entry name" value="HhH1"/>
    <property type="match status" value="3"/>
</dbReference>
<evidence type="ECO:0000259" key="24">
    <source>
        <dbReference type="SMART" id="SM00483"/>
    </source>
</evidence>
<dbReference type="CDD" id="cd00141">
    <property type="entry name" value="NT_POLXc"/>
    <property type="match status" value="1"/>
</dbReference>
<dbReference type="InterPro" id="IPR016195">
    <property type="entry name" value="Pol/histidinol_Pase-like"/>
</dbReference>
<evidence type="ECO:0000256" key="4">
    <source>
        <dbReference type="ARBA" id="ARBA00012720"/>
    </source>
</evidence>
<dbReference type="SMART" id="SM00481">
    <property type="entry name" value="POLIIIAc"/>
    <property type="match status" value="1"/>
</dbReference>
<dbReference type="SMART" id="SM00483">
    <property type="entry name" value="POLXc"/>
    <property type="match status" value="1"/>
</dbReference>
<keyword evidence="7" id="KW-0237">DNA synthesis</keyword>
<dbReference type="EC" id="4.2.99.18" evidence="4"/>
<evidence type="ECO:0000256" key="7">
    <source>
        <dbReference type="ARBA" id="ARBA00022634"/>
    </source>
</evidence>
<dbReference type="InterPro" id="IPR050243">
    <property type="entry name" value="PHP_phosphatase"/>
</dbReference>
<evidence type="ECO:0000256" key="16">
    <source>
        <dbReference type="ARBA" id="ARBA00035717"/>
    </source>
</evidence>
<evidence type="ECO:0000256" key="18">
    <source>
        <dbReference type="ARBA" id="ARBA00044632"/>
    </source>
</evidence>
<evidence type="ECO:0000259" key="23">
    <source>
        <dbReference type="SMART" id="SM00481"/>
    </source>
</evidence>
<evidence type="ECO:0000256" key="3">
    <source>
        <dbReference type="ARBA" id="ARBA00012417"/>
    </source>
</evidence>
<organism evidence="25">
    <name type="scientific">Candidatus Methanophagaceae archaeon ANME-1 ERB6</name>
    <dbReference type="NCBI Taxonomy" id="2759912"/>
    <lineage>
        <taxon>Archaea</taxon>
        <taxon>Methanobacteriati</taxon>
        <taxon>Methanobacteriota</taxon>
        <taxon>Stenosarchaea group</taxon>
        <taxon>Methanomicrobia</taxon>
        <taxon>Candidatus Methanophagales</taxon>
        <taxon>Candidatus Methanophagaceae</taxon>
    </lineage>
</organism>
<evidence type="ECO:0000259" key="22">
    <source>
        <dbReference type="SMART" id="SM00278"/>
    </source>
</evidence>
<dbReference type="GO" id="GO:0003677">
    <property type="term" value="F:DNA binding"/>
    <property type="evidence" value="ECO:0007669"/>
    <property type="project" value="InterPro"/>
</dbReference>
<feature type="domain" description="Polymerase/histidinol phosphatase N-terminal" evidence="23">
    <location>
        <begin position="339"/>
        <end position="422"/>
    </location>
</feature>
<dbReference type="Gene3D" id="1.10.150.20">
    <property type="entry name" value="5' to 3' exonuclease, C-terminal subdomain"/>
    <property type="match status" value="1"/>
</dbReference>
<dbReference type="Pfam" id="PF14716">
    <property type="entry name" value="HHH_8"/>
    <property type="match status" value="1"/>
</dbReference>
<evidence type="ECO:0000256" key="12">
    <source>
        <dbReference type="ARBA" id="ARBA00022843"/>
    </source>
</evidence>
<comment type="catalytic activity">
    <reaction evidence="18">
        <text>2'-deoxyribonucleotide-(2'-deoxyribose 5'-phosphate)-2'-deoxyribonucleotide-DNA = a 3'-end 2'-deoxyribonucleotide-(2,3-dehydro-2,3-deoxyribose 5'-phosphate)-DNA + a 5'-end 5'-phospho-2'-deoxyribonucleoside-DNA + H(+)</text>
        <dbReference type="Rhea" id="RHEA:66592"/>
        <dbReference type="Rhea" id="RHEA-COMP:13180"/>
        <dbReference type="Rhea" id="RHEA-COMP:16897"/>
        <dbReference type="Rhea" id="RHEA-COMP:17067"/>
        <dbReference type="ChEBI" id="CHEBI:15378"/>
        <dbReference type="ChEBI" id="CHEBI:136412"/>
        <dbReference type="ChEBI" id="CHEBI:157695"/>
        <dbReference type="ChEBI" id="CHEBI:167181"/>
        <dbReference type="EC" id="4.2.99.18"/>
    </reaction>
</comment>
<dbReference type="GO" id="GO:0006281">
    <property type="term" value="P:DNA repair"/>
    <property type="evidence" value="ECO:0007669"/>
    <property type="project" value="UniProtKB-KW"/>
</dbReference>
<dbReference type="NCBIfam" id="NF006375">
    <property type="entry name" value="PRK08609.1"/>
    <property type="match status" value="1"/>
</dbReference>
<evidence type="ECO:0000256" key="11">
    <source>
        <dbReference type="ARBA" id="ARBA00022763"/>
    </source>
</evidence>
<dbReference type="PRINTS" id="PR00870">
    <property type="entry name" value="DNAPOLXBETA"/>
</dbReference>
<dbReference type="Pfam" id="PF02811">
    <property type="entry name" value="PHP"/>
    <property type="match status" value="1"/>
</dbReference>
<gene>
    <name evidence="25" type="primary">ycdX</name>
    <name evidence="25" type="ORF">PNHJDAII_00008</name>
</gene>
<keyword evidence="15" id="KW-0234">DNA repair</keyword>
<dbReference type="InterPro" id="IPR003141">
    <property type="entry name" value="Pol/His_phosphatase_N"/>
</dbReference>
<comment type="cofactor">
    <cofactor evidence="1">
        <name>Mg(2+)</name>
        <dbReference type="ChEBI" id="CHEBI:18420"/>
    </cofactor>
</comment>
<keyword evidence="10" id="KW-0235">DNA replication</keyword>
<evidence type="ECO:0000256" key="6">
    <source>
        <dbReference type="ARBA" id="ARBA00022481"/>
    </source>
</evidence>
<dbReference type="EMBL" id="MT631528">
    <property type="protein sequence ID" value="QNO53004.1"/>
    <property type="molecule type" value="Genomic_DNA"/>
</dbReference>
<accession>A0A7G9YYC0</accession>
<keyword evidence="11" id="KW-0227">DNA damage</keyword>
<dbReference type="InterPro" id="IPR047967">
    <property type="entry name" value="PolX_PHP"/>
</dbReference>
<dbReference type="InterPro" id="IPR022311">
    <property type="entry name" value="PolX-like"/>
</dbReference>
<evidence type="ECO:0000256" key="10">
    <source>
        <dbReference type="ARBA" id="ARBA00022705"/>
    </source>
</evidence>
<dbReference type="SUPFAM" id="SSF81301">
    <property type="entry name" value="Nucleotidyltransferase"/>
    <property type="match status" value="1"/>
</dbReference>
<proteinExistence type="predicted"/>
<dbReference type="InterPro" id="IPR027421">
    <property type="entry name" value="DNA_pol_lamdba_lyase_dom_sf"/>
</dbReference>
<dbReference type="InterPro" id="IPR002054">
    <property type="entry name" value="DNA-dir_DNA_pol_X"/>
</dbReference>
<evidence type="ECO:0000313" key="25">
    <source>
        <dbReference type="EMBL" id="QNO53004.1"/>
    </source>
</evidence>
<dbReference type="SUPFAM" id="SSF89550">
    <property type="entry name" value="PHP domain-like"/>
    <property type="match status" value="1"/>
</dbReference>
<dbReference type="CDD" id="cd07436">
    <property type="entry name" value="PHP_PolX"/>
    <property type="match status" value="1"/>
</dbReference>
<dbReference type="GO" id="GO:0005829">
    <property type="term" value="C:cytosol"/>
    <property type="evidence" value="ECO:0007669"/>
    <property type="project" value="TreeGrafter"/>
</dbReference>
<sequence length="576" mass="64121">MINLDMARIFDEIADILELKAENPFKIRAYRRAARTIETLAQDLKVIAERGGVRELKKIPGVGEGIAKKILEIAKTGDCKTHRALKEEVPAGLLELLTIPRVGPKTIAKVHEEIGISSIEQLEEAAKSHKLERLPGFGVKVEENILKGIEQYRRYKGRKLLSEALPRAESIVTELKKLDAVERITIAGSLRRWRETIGDIDILVVSRRPKEVMGAFTRLDGIEDIVAKGDTKSSIVLKGIDVDLRVVDAASFGAAAHYFTGSKHHNIRIRELGVRKGLKINEYGVFRGEERIGGENEGDVFKDVGLAYIPPELREDRGEVEAAKENRIPKLVEPNDIKGDLHVHTKWSDGKNSIEEMAETAISLGYEYVAVADHSPAVGIAGGMNEDKVKKREKEIEGLNTRFENEGVDFRVLAASEVDIKSDFSMDFSDAILKSLDVVVGAVHSKFSQDRATMTQRIVTAMENEHVDIIAHPTGRVLGKREPYEVDMERLMEVARDTGTVMELNSFPNRLDLNDVHCRMAKDYGVLIAISTDAHDATQMGAVIKYGVATARRGWLEAKDVVNTRGLEDMIKLLKR</sequence>
<feature type="domain" description="Helix-hairpin-helix DNA-binding motif class 1" evidence="22">
    <location>
        <begin position="54"/>
        <end position="73"/>
    </location>
</feature>
<evidence type="ECO:0000256" key="5">
    <source>
        <dbReference type="ARBA" id="ARBA00020020"/>
    </source>
</evidence>
<evidence type="ECO:0000256" key="13">
    <source>
        <dbReference type="ARBA" id="ARBA00022932"/>
    </source>
</evidence>
<comment type="catalytic activity">
    <reaction evidence="21">
        <text>DNA(n) + a 2'-deoxyribonucleoside 5'-triphosphate = DNA(n+1) + diphosphate</text>
        <dbReference type="Rhea" id="RHEA:22508"/>
        <dbReference type="Rhea" id="RHEA-COMP:17339"/>
        <dbReference type="Rhea" id="RHEA-COMP:17340"/>
        <dbReference type="ChEBI" id="CHEBI:33019"/>
        <dbReference type="ChEBI" id="CHEBI:61560"/>
        <dbReference type="ChEBI" id="CHEBI:173112"/>
        <dbReference type="EC" id="2.7.7.7"/>
    </reaction>
</comment>
<protein>
    <recommendedName>
        <fullName evidence="5">DNA polymerase beta</fullName>
        <ecNumber evidence="3">2.7.7.7</ecNumber>
        <ecNumber evidence="4">4.2.99.18</ecNumber>
    </recommendedName>
    <alternativeName>
        <fullName evidence="16">5'-deoxyribose-phosphate lyase</fullName>
    </alternativeName>
    <alternativeName>
        <fullName evidence="17">AP lyase</fullName>
    </alternativeName>
</protein>
<dbReference type="GO" id="GO:0008270">
    <property type="term" value="F:zinc ion binding"/>
    <property type="evidence" value="ECO:0007669"/>
    <property type="project" value="TreeGrafter"/>
</dbReference>
<evidence type="ECO:0000256" key="2">
    <source>
        <dbReference type="ARBA" id="ARBA00004496"/>
    </source>
</evidence>
<keyword evidence="25" id="KW-0378">Hydrolase</keyword>
<reference evidence="25" key="1">
    <citation type="submission" date="2020-06" db="EMBL/GenBank/DDBJ databases">
        <title>Unique genomic features of the anaerobic methanotrophic archaea.</title>
        <authorList>
            <person name="Chadwick G.L."/>
            <person name="Skennerton C.T."/>
            <person name="Laso-Perez R."/>
            <person name="Leu A.O."/>
            <person name="Speth D.R."/>
            <person name="Yu H."/>
            <person name="Morgan-Lang C."/>
            <person name="Hatzenpichler R."/>
            <person name="Goudeau D."/>
            <person name="Malmstrom R."/>
            <person name="Brazelton W.J."/>
            <person name="Woyke T."/>
            <person name="Hallam S.J."/>
            <person name="Tyson G.W."/>
            <person name="Wegener G."/>
            <person name="Boetius A."/>
            <person name="Orphan V."/>
        </authorList>
    </citation>
    <scope>NUCLEOTIDE SEQUENCE</scope>
</reference>
<dbReference type="Gene3D" id="3.20.20.140">
    <property type="entry name" value="Metal-dependent hydrolases"/>
    <property type="match status" value="1"/>
</dbReference>
<dbReference type="InterPro" id="IPR003583">
    <property type="entry name" value="Hlx-hairpin-Hlx_DNA-bd_motif"/>
</dbReference>
<dbReference type="InterPro" id="IPR037160">
    <property type="entry name" value="DNA_Pol_thumb_sf"/>
</dbReference>
<feature type="domain" description="DNA-directed DNA polymerase X" evidence="24">
    <location>
        <begin position="1"/>
        <end position="315"/>
    </location>
</feature>
<feature type="domain" description="Helix-hairpin-helix DNA-binding motif class 1" evidence="22">
    <location>
        <begin position="94"/>
        <end position="113"/>
    </location>
</feature>
<dbReference type="GO" id="GO:0140078">
    <property type="term" value="F:class I DNA-(apurinic or apyrimidinic site) endonuclease activity"/>
    <property type="evidence" value="ECO:0007669"/>
    <property type="project" value="UniProtKB-EC"/>
</dbReference>
<dbReference type="InterPro" id="IPR043519">
    <property type="entry name" value="NT_sf"/>
</dbReference>
<comment type="subcellular location">
    <subcellularLocation>
        <location evidence="2">Cytoplasm</location>
    </subcellularLocation>
</comment>
<dbReference type="Gene3D" id="3.30.210.10">
    <property type="entry name" value="DNA polymerase, thumb domain"/>
    <property type="match status" value="1"/>
</dbReference>
<evidence type="ECO:0000256" key="20">
    <source>
        <dbReference type="ARBA" id="ARBA00045548"/>
    </source>
</evidence>
<feature type="domain" description="Helix-hairpin-helix DNA-binding motif class 1" evidence="22">
    <location>
        <begin position="129"/>
        <end position="148"/>
    </location>
</feature>